<evidence type="ECO:0000313" key="4">
    <source>
        <dbReference type="Proteomes" id="UP001434883"/>
    </source>
</evidence>
<dbReference type="EMBL" id="JAHRIN010047019">
    <property type="protein sequence ID" value="MEQ2207987.1"/>
    <property type="molecule type" value="Genomic_DNA"/>
</dbReference>
<feature type="domain" description="Plastocyanin-like" evidence="2">
    <location>
        <begin position="1"/>
        <end position="106"/>
    </location>
</feature>
<protein>
    <recommendedName>
        <fullName evidence="2">Plastocyanin-like domain-containing protein</fullName>
    </recommendedName>
</protein>
<evidence type="ECO:0000313" key="3">
    <source>
        <dbReference type="EMBL" id="MEQ2207987.1"/>
    </source>
</evidence>
<dbReference type="InterPro" id="IPR011707">
    <property type="entry name" value="Cu-oxidase-like_N"/>
</dbReference>
<evidence type="ECO:0000256" key="1">
    <source>
        <dbReference type="ARBA" id="ARBA00010609"/>
    </source>
</evidence>
<proteinExistence type="inferred from homology"/>
<sequence>GPVIVAQAGERVVVHFKNLASQPYSISPVGITYWKQSEGAGYDDSTAGQEKEDDAVPPGGYYEYVWDISPNDGPTISDPDCLTYLYSSQVDVVRDMNSGLIGALLICAFTEDGERTLQAFVLLFAVFDETKSWYGEEWGFIFLCLSASTCAGLTVCKGNNPVSWHMIGLGTTPEIHTIRFQDHTLQVLTHRKVTVEMTPLTFITAEMRPTALGQFLFSCQIHAHRYVGNNHHECCLTDGMNALFSVEKCPDPVIKELRNVKHDENSKEGEEGSDEDRDFIFNTVHLPKTPQVQARSSGGQPFNTWTHFLAAEEVDWNYAPHLKPTDR</sequence>
<dbReference type="Proteomes" id="UP001434883">
    <property type="component" value="Unassembled WGS sequence"/>
</dbReference>
<dbReference type="Pfam" id="PF07732">
    <property type="entry name" value="Cu-oxidase_3"/>
    <property type="match status" value="1"/>
</dbReference>
<dbReference type="InterPro" id="IPR008972">
    <property type="entry name" value="Cupredoxin"/>
</dbReference>
<gene>
    <name evidence="3" type="ORF">XENOCAPTIV_022441</name>
</gene>
<feature type="non-terminal residue" evidence="3">
    <location>
        <position position="1"/>
    </location>
</feature>
<reference evidence="3 4" key="1">
    <citation type="submission" date="2021-06" db="EMBL/GenBank/DDBJ databases">
        <authorList>
            <person name="Palmer J.M."/>
        </authorList>
    </citation>
    <scope>NUCLEOTIDE SEQUENCE [LARGE SCALE GENOMIC DNA]</scope>
    <source>
        <strain evidence="3 4">XC_2019</strain>
        <tissue evidence="3">Muscle</tissue>
    </source>
</reference>
<keyword evidence="4" id="KW-1185">Reference proteome</keyword>
<dbReference type="SUPFAM" id="SSF49503">
    <property type="entry name" value="Cupredoxins"/>
    <property type="match status" value="2"/>
</dbReference>
<comment type="similarity">
    <text evidence="1">Belongs to the multicopper oxidase family.</text>
</comment>
<dbReference type="Gene3D" id="2.60.40.420">
    <property type="entry name" value="Cupredoxins - blue copper proteins"/>
    <property type="match status" value="2"/>
</dbReference>
<comment type="caution">
    <text evidence="3">The sequence shown here is derived from an EMBL/GenBank/DDBJ whole genome shotgun (WGS) entry which is preliminary data.</text>
</comment>
<organism evidence="3 4">
    <name type="scientific">Xenoophorus captivus</name>
    <dbReference type="NCBI Taxonomy" id="1517983"/>
    <lineage>
        <taxon>Eukaryota</taxon>
        <taxon>Metazoa</taxon>
        <taxon>Chordata</taxon>
        <taxon>Craniata</taxon>
        <taxon>Vertebrata</taxon>
        <taxon>Euteleostomi</taxon>
        <taxon>Actinopterygii</taxon>
        <taxon>Neopterygii</taxon>
        <taxon>Teleostei</taxon>
        <taxon>Neoteleostei</taxon>
        <taxon>Acanthomorphata</taxon>
        <taxon>Ovalentaria</taxon>
        <taxon>Atherinomorphae</taxon>
        <taxon>Cyprinodontiformes</taxon>
        <taxon>Goodeidae</taxon>
        <taxon>Xenoophorus</taxon>
    </lineage>
</organism>
<name>A0ABV0RJZ0_9TELE</name>
<accession>A0ABV0RJZ0</accession>
<evidence type="ECO:0000259" key="2">
    <source>
        <dbReference type="Pfam" id="PF07732"/>
    </source>
</evidence>